<dbReference type="InterPro" id="IPR004523">
    <property type="entry name" value="Asp-tRNA_synthase_2"/>
</dbReference>
<keyword evidence="5" id="KW-0547">Nucleotide-binding</keyword>
<evidence type="ECO:0000256" key="6">
    <source>
        <dbReference type="ARBA" id="ARBA00022840"/>
    </source>
</evidence>
<keyword evidence="3" id="KW-0963">Cytoplasm</keyword>
<dbReference type="NCBIfam" id="NF003483">
    <property type="entry name" value="PRK05159.1"/>
    <property type="match status" value="1"/>
</dbReference>
<dbReference type="Gene3D" id="3.30.930.10">
    <property type="entry name" value="Bira Bifunctional Protein, Domain 2"/>
    <property type="match status" value="1"/>
</dbReference>
<keyword evidence="6" id="KW-0067">ATP-binding</keyword>
<comment type="similarity">
    <text evidence="2">Belongs to the class-II aminoacyl-tRNA synthetase family. Type 2 subfamily.</text>
</comment>
<dbReference type="AlphaFoldDB" id="A0A644U1E6"/>
<dbReference type="InterPro" id="IPR012340">
    <property type="entry name" value="NA-bd_OB-fold"/>
</dbReference>
<keyword evidence="7" id="KW-0648">Protein biosynthesis</keyword>
<dbReference type="PRINTS" id="PR01042">
    <property type="entry name" value="TRNASYNTHASP"/>
</dbReference>
<keyword evidence="8" id="KW-0030">Aminoacyl-tRNA synthetase</keyword>
<dbReference type="InterPro" id="IPR006195">
    <property type="entry name" value="aa-tRNA-synth_II"/>
</dbReference>
<dbReference type="GO" id="GO:0050560">
    <property type="term" value="F:aspartate-tRNA(Asn) ligase activity"/>
    <property type="evidence" value="ECO:0007669"/>
    <property type="project" value="UniProtKB-EC"/>
</dbReference>
<name>A0A644U1E6_9ZZZZ</name>
<dbReference type="FunFam" id="3.30.930.10:FF:000038">
    <property type="entry name" value="Aspartate--tRNA ligase"/>
    <property type="match status" value="1"/>
</dbReference>
<dbReference type="EC" id="6.1.1.23" evidence="10"/>
<dbReference type="GO" id="GO:0004815">
    <property type="term" value="F:aspartate-tRNA ligase activity"/>
    <property type="evidence" value="ECO:0007669"/>
    <property type="project" value="InterPro"/>
</dbReference>
<dbReference type="HAMAP" id="MF_02075">
    <property type="entry name" value="Asp_tRNA_synth_type2"/>
    <property type="match status" value="1"/>
</dbReference>
<dbReference type="PANTHER" id="PTHR43450">
    <property type="entry name" value="ASPARTYL-TRNA SYNTHETASE"/>
    <property type="match status" value="1"/>
</dbReference>
<dbReference type="CDD" id="cd00776">
    <property type="entry name" value="AsxRS_core"/>
    <property type="match status" value="1"/>
</dbReference>
<evidence type="ECO:0000256" key="3">
    <source>
        <dbReference type="ARBA" id="ARBA00022490"/>
    </source>
</evidence>
<dbReference type="SUPFAM" id="SSF50249">
    <property type="entry name" value="Nucleic acid-binding proteins"/>
    <property type="match status" value="1"/>
</dbReference>
<dbReference type="NCBIfam" id="TIGR00458">
    <property type="entry name" value="aspS_nondisc"/>
    <property type="match status" value="1"/>
</dbReference>
<dbReference type="InterPro" id="IPR004364">
    <property type="entry name" value="Aa-tRNA-synt_II"/>
</dbReference>
<evidence type="ECO:0000256" key="7">
    <source>
        <dbReference type="ARBA" id="ARBA00022917"/>
    </source>
</evidence>
<dbReference type="Pfam" id="PF01336">
    <property type="entry name" value="tRNA_anti-codon"/>
    <property type="match status" value="1"/>
</dbReference>
<evidence type="ECO:0000256" key="2">
    <source>
        <dbReference type="ARBA" id="ARBA00005312"/>
    </source>
</evidence>
<dbReference type="InterPro" id="IPR002312">
    <property type="entry name" value="Asp/Asn-tRNA-synth_IIb"/>
</dbReference>
<evidence type="ECO:0000256" key="1">
    <source>
        <dbReference type="ARBA" id="ARBA00004496"/>
    </source>
</evidence>
<dbReference type="EMBL" id="VSSQ01000067">
    <property type="protein sequence ID" value="MPL72729.1"/>
    <property type="molecule type" value="Genomic_DNA"/>
</dbReference>
<sequence length="451" mass="50976">MEGVTSPEQTLIYHHRKYYRDFMRIPIQDVTPEIGHAHIAGWVHEERDLGGLTFLLVRDRTGILQVTIPKKKVTPEVLAAVKEATRESVIECEGVVKATEKAPGGRELVPDTLRVVSRAETPLPLDVSEKVPAELDTRLDNRYLDLRKPRINAIFQIRNACLRAISEYLWDNGFTQVQTPKIVAAATEGGTELFPLAYFDKEAFLNQSPQLYKQMLMSAGFDRVFEIGAIFRAEEHNTVRHLNEATSIDIEMSFANEEDAMHVLENVVASAYAYVAEHCGAALEVLGITDFRVPAVPFPRITYKEAIEISTAGGEPLVFGDDLSTAAERVVGEKMGTMYFITEWPTSTRPFYTMPFEDRPEVCRAFDMMHPRMELTSGAQRCHIYSLLVEQIKAKGLNPDAFEFYLNPFRYGMPPHAGWGLGAERLVMTMLDLQNIREAVLFPRDRHRVSP</sequence>
<dbReference type="Pfam" id="PF00152">
    <property type="entry name" value="tRNA-synt_2"/>
    <property type="match status" value="1"/>
</dbReference>
<dbReference type="Gene3D" id="2.40.50.140">
    <property type="entry name" value="Nucleic acid-binding proteins"/>
    <property type="match status" value="1"/>
</dbReference>
<comment type="caution">
    <text evidence="10">The sequence shown here is derived from an EMBL/GenBank/DDBJ whole genome shotgun (WGS) entry which is preliminary data.</text>
</comment>
<dbReference type="PROSITE" id="PS50862">
    <property type="entry name" value="AA_TRNA_LIGASE_II"/>
    <property type="match status" value="1"/>
</dbReference>
<accession>A0A644U1E6</accession>
<evidence type="ECO:0000256" key="8">
    <source>
        <dbReference type="ARBA" id="ARBA00023146"/>
    </source>
</evidence>
<dbReference type="InterPro" id="IPR045864">
    <property type="entry name" value="aa-tRNA-synth_II/BPL/LPL"/>
</dbReference>
<dbReference type="GO" id="GO:0005524">
    <property type="term" value="F:ATP binding"/>
    <property type="evidence" value="ECO:0007669"/>
    <property type="project" value="UniProtKB-KW"/>
</dbReference>
<evidence type="ECO:0000313" key="10">
    <source>
        <dbReference type="EMBL" id="MPL72729.1"/>
    </source>
</evidence>
<protein>
    <submittedName>
        <fullName evidence="10">Aspartate--tRNA(Asp/Asn) ligase</fullName>
        <ecNumber evidence="10">6.1.1.23</ecNumber>
    </submittedName>
</protein>
<dbReference type="InterPro" id="IPR004365">
    <property type="entry name" value="NA-bd_OB_tRNA"/>
</dbReference>
<dbReference type="GO" id="GO:0003723">
    <property type="term" value="F:RNA binding"/>
    <property type="evidence" value="ECO:0007669"/>
    <property type="project" value="TreeGrafter"/>
</dbReference>
<dbReference type="GO" id="GO:0017101">
    <property type="term" value="C:aminoacyl-tRNA synthetase multienzyme complex"/>
    <property type="evidence" value="ECO:0007669"/>
    <property type="project" value="TreeGrafter"/>
</dbReference>
<keyword evidence="4 10" id="KW-0436">Ligase</keyword>
<dbReference type="GO" id="GO:0006422">
    <property type="term" value="P:aspartyl-tRNA aminoacylation"/>
    <property type="evidence" value="ECO:0007669"/>
    <property type="project" value="InterPro"/>
</dbReference>
<evidence type="ECO:0000256" key="4">
    <source>
        <dbReference type="ARBA" id="ARBA00022598"/>
    </source>
</evidence>
<comment type="subcellular location">
    <subcellularLocation>
        <location evidence="1">Cytoplasm</location>
    </subcellularLocation>
</comment>
<reference evidence="10" key="1">
    <citation type="submission" date="2019-08" db="EMBL/GenBank/DDBJ databases">
        <authorList>
            <person name="Kucharzyk K."/>
            <person name="Murdoch R.W."/>
            <person name="Higgins S."/>
            <person name="Loffler F."/>
        </authorList>
    </citation>
    <scope>NUCLEOTIDE SEQUENCE</scope>
</reference>
<evidence type="ECO:0000259" key="9">
    <source>
        <dbReference type="PROSITE" id="PS50862"/>
    </source>
</evidence>
<feature type="domain" description="Aminoacyl-transfer RNA synthetases class-II family profile" evidence="9">
    <location>
        <begin position="155"/>
        <end position="451"/>
    </location>
</feature>
<proteinExistence type="inferred from homology"/>
<dbReference type="PANTHER" id="PTHR43450:SF1">
    <property type="entry name" value="ASPARTATE--TRNA LIGASE, CYTOPLASMIC"/>
    <property type="match status" value="1"/>
</dbReference>
<evidence type="ECO:0000256" key="5">
    <source>
        <dbReference type="ARBA" id="ARBA00022741"/>
    </source>
</evidence>
<dbReference type="SUPFAM" id="SSF55681">
    <property type="entry name" value="Class II aaRS and biotin synthetases"/>
    <property type="match status" value="1"/>
</dbReference>
<gene>
    <name evidence="10" type="primary">aspS2_2</name>
    <name evidence="10" type="ORF">SDC9_18519</name>
</gene>
<organism evidence="10">
    <name type="scientific">bioreactor metagenome</name>
    <dbReference type="NCBI Taxonomy" id="1076179"/>
    <lineage>
        <taxon>unclassified sequences</taxon>
        <taxon>metagenomes</taxon>
        <taxon>ecological metagenomes</taxon>
    </lineage>
</organism>
<dbReference type="GO" id="GO:0005829">
    <property type="term" value="C:cytosol"/>
    <property type="evidence" value="ECO:0007669"/>
    <property type="project" value="TreeGrafter"/>
</dbReference>